<organism evidence="10 11">
    <name type="scientific">Tuber magnatum</name>
    <name type="common">white Piedmont truffle</name>
    <dbReference type="NCBI Taxonomy" id="42249"/>
    <lineage>
        <taxon>Eukaryota</taxon>
        <taxon>Fungi</taxon>
        <taxon>Dikarya</taxon>
        <taxon>Ascomycota</taxon>
        <taxon>Pezizomycotina</taxon>
        <taxon>Pezizomycetes</taxon>
        <taxon>Pezizales</taxon>
        <taxon>Tuberaceae</taxon>
        <taxon>Tuber</taxon>
    </lineage>
</organism>
<keyword evidence="5 6" id="KW-0472">Membrane</keyword>
<dbReference type="GO" id="GO:0050291">
    <property type="term" value="F:sphingosine N-acyltransferase activity"/>
    <property type="evidence" value="ECO:0007669"/>
    <property type="project" value="InterPro"/>
</dbReference>
<dbReference type="PANTHER" id="PTHR12560">
    <property type="entry name" value="LONGEVITY ASSURANCE FACTOR 1 LAG1"/>
    <property type="match status" value="1"/>
</dbReference>
<comment type="subcellular location">
    <subcellularLocation>
        <location evidence="1">Membrane</location>
        <topology evidence="1">Multi-pass membrane protein</topology>
    </subcellularLocation>
</comment>
<evidence type="ECO:0000256" key="4">
    <source>
        <dbReference type="ARBA" id="ARBA00022989"/>
    </source>
</evidence>
<dbReference type="GO" id="GO:0046513">
    <property type="term" value="P:ceramide biosynthetic process"/>
    <property type="evidence" value="ECO:0007669"/>
    <property type="project" value="InterPro"/>
</dbReference>
<feature type="region of interest" description="Disordered" evidence="7">
    <location>
        <begin position="411"/>
        <end position="478"/>
    </location>
</feature>
<evidence type="ECO:0000313" key="10">
    <source>
        <dbReference type="EMBL" id="PWW74104.1"/>
    </source>
</evidence>
<proteinExistence type="inferred from homology"/>
<evidence type="ECO:0000256" key="8">
    <source>
        <dbReference type="SAM" id="Phobius"/>
    </source>
</evidence>
<gene>
    <name evidence="10" type="ORF">C7212DRAFT_299673</name>
</gene>
<evidence type="ECO:0000256" key="5">
    <source>
        <dbReference type="ARBA" id="ARBA00023136"/>
    </source>
</evidence>
<evidence type="ECO:0000256" key="1">
    <source>
        <dbReference type="ARBA" id="ARBA00004141"/>
    </source>
</evidence>
<evidence type="ECO:0000256" key="6">
    <source>
        <dbReference type="PROSITE-ProRule" id="PRU00205"/>
    </source>
</evidence>
<keyword evidence="4 8" id="KW-1133">Transmembrane helix</keyword>
<comment type="caution">
    <text evidence="10">The sequence shown here is derived from an EMBL/GenBank/DDBJ whole genome shotgun (WGS) entry which is preliminary data.</text>
</comment>
<reference evidence="10 11" key="1">
    <citation type="submission" date="2018-03" db="EMBL/GenBank/DDBJ databases">
        <title>Genomes of Pezizomycetes fungi and the evolution of truffles.</title>
        <authorList>
            <person name="Murat C."/>
            <person name="Payen T."/>
            <person name="Noel B."/>
            <person name="Kuo A."/>
            <person name="Martin F.M."/>
        </authorList>
    </citation>
    <scope>NUCLEOTIDE SEQUENCE [LARGE SCALE GENOMIC DNA]</scope>
    <source>
        <strain evidence="10">091103-1</strain>
    </source>
</reference>
<dbReference type="AlphaFoldDB" id="A0A317SHY1"/>
<evidence type="ECO:0000313" key="11">
    <source>
        <dbReference type="Proteomes" id="UP000246991"/>
    </source>
</evidence>
<keyword evidence="11" id="KW-1185">Reference proteome</keyword>
<dbReference type="SMART" id="SM00724">
    <property type="entry name" value="TLC"/>
    <property type="match status" value="1"/>
</dbReference>
<dbReference type="Proteomes" id="UP000246991">
    <property type="component" value="Unassembled WGS sequence"/>
</dbReference>
<feature type="transmembrane region" description="Helical" evidence="8">
    <location>
        <begin position="134"/>
        <end position="154"/>
    </location>
</feature>
<feature type="transmembrane region" description="Helical" evidence="8">
    <location>
        <begin position="219"/>
        <end position="237"/>
    </location>
</feature>
<protein>
    <submittedName>
        <fullName evidence="10">Longevity assurance proteins LAG1/LAC1</fullName>
    </submittedName>
</protein>
<dbReference type="GO" id="GO:0016020">
    <property type="term" value="C:membrane"/>
    <property type="evidence" value="ECO:0007669"/>
    <property type="project" value="UniProtKB-SubCell"/>
</dbReference>
<feature type="transmembrane region" description="Helical" evidence="8">
    <location>
        <begin position="376"/>
        <end position="399"/>
    </location>
</feature>
<dbReference type="Pfam" id="PF03798">
    <property type="entry name" value="TRAM_LAG1_CLN8"/>
    <property type="match status" value="1"/>
</dbReference>
<feature type="transmembrane region" description="Helical" evidence="8">
    <location>
        <begin position="175"/>
        <end position="199"/>
    </location>
</feature>
<evidence type="ECO:0000259" key="9">
    <source>
        <dbReference type="PROSITE" id="PS50922"/>
    </source>
</evidence>
<dbReference type="EMBL" id="PYWC01000066">
    <property type="protein sequence ID" value="PWW74104.1"/>
    <property type="molecule type" value="Genomic_DNA"/>
</dbReference>
<dbReference type="STRING" id="42249.A0A317SHY1"/>
<evidence type="ECO:0000256" key="7">
    <source>
        <dbReference type="SAM" id="MobiDB-lite"/>
    </source>
</evidence>
<comment type="similarity">
    <text evidence="2">Belongs to the sphingosine N-acyltransferase family.</text>
</comment>
<feature type="compositionally biased region" description="Polar residues" evidence="7">
    <location>
        <begin position="435"/>
        <end position="457"/>
    </location>
</feature>
<dbReference type="InterPro" id="IPR016439">
    <property type="entry name" value="Lag1/Lac1-like"/>
</dbReference>
<feature type="transmembrane region" description="Helical" evidence="8">
    <location>
        <begin position="244"/>
        <end position="263"/>
    </location>
</feature>
<feature type="region of interest" description="Disordered" evidence="7">
    <location>
        <begin position="1"/>
        <end position="61"/>
    </location>
</feature>
<sequence length="478" mass="54613">MYAPPSDDDRPSGRHHSLKGASRGRSGTDASKKGEKGSALRRKSSAQSARGPVLKRKKSPPSWGIKKDLNMVDRIAAFFVENQIRFSAIILAAMHGCHYLAPQLRPTTRKLLELCYHNPATGNYGKGPDDVYLVFYWIVMFTFLRATAVDYIFMPFARCGGISAKKDLVRFAEQAWLLVYYSVFWTLGMYLMYNSPYWMDLAQMWVDWPVRELDGTFKWYYLVQYAFWLQQIFVLNIEERRKDYHQMFAHHIVTCMLIFASYTYHMTRVGNVILCVMDVVDILLPLAKMLKYLGYNAICDCAFGVFLITWFVGRHVCYMRIVHSSWVDALTHIREGWYAPNATEPILYSEKPCPGTSFLLGQFLKPMGTVVFTKEILGTFVILLLALQVLTLMWFYMILRVAWRVIKGGGADDTRSDDEDDDDEEEEEEEDTEFESSNPKAVETVQMNGTSMSTASFPSVIMNGGSHRHLSSQPLGGG</sequence>
<dbReference type="PANTHER" id="PTHR12560:SF0">
    <property type="entry name" value="LD18904P"/>
    <property type="match status" value="1"/>
</dbReference>
<dbReference type="OrthoDB" id="537032at2759"/>
<dbReference type="PROSITE" id="PS50922">
    <property type="entry name" value="TLC"/>
    <property type="match status" value="1"/>
</dbReference>
<feature type="transmembrane region" description="Helical" evidence="8">
    <location>
        <begin position="293"/>
        <end position="312"/>
    </location>
</feature>
<evidence type="ECO:0000256" key="3">
    <source>
        <dbReference type="ARBA" id="ARBA00022692"/>
    </source>
</evidence>
<dbReference type="InterPro" id="IPR006634">
    <property type="entry name" value="TLC-dom"/>
</dbReference>
<feature type="domain" description="TLC" evidence="9">
    <location>
        <begin position="169"/>
        <end position="407"/>
    </location>
</feature>
<name>A0A317SHY1_9PEZI</name>
<feature type="compositionally biased region" description="Acidic residues" evidence="7">
    <location>
        <begin position="415"/>
        <end position="434"/>
    </location>
</feature>
<accession>A0A317SHY1</accession>
<keyword evidence="3 6" id="KW-0812">Transmembrane</keyword>
<evidence type="ECO:0000256" key="2">
    <source>
        <dbReference type="ARBA" id="ARBA00009808"/>
    </source>
</evidence>